<dbReference type="EMBL" id="LK056664">
    <property type="protein sequence ID" value="CDU23650.1"/>
    <property type="molecule type" value="Genomic_DNA"/>
</dbReference>
<feature type="signal peptide" evidence="2">
    <location>
        <begin position="1"/>
        <end position="26"/>
    </location>
</feature>
<evidence type="ECO:0000313" key="4">
    <source>
        <dbReference type="EMBL" id="CDU23650.1"/>
    </source>
</evidence>
<keyword evidence="5" id="KW-1185">Reference proteome</keyword>
<keyword evidence="2" id="KW-0732">Signal</keyword>
<sequence length="368" mass="40164">MIGPIRNALLSTLLLASALMPSGVLGSVQHSWMPLDKRAALPDGSECYRNYVTDPQNCPIVNVAFFEDTQCSKPLTLVRTYSRALLKGNEQMIFDGSFSRAVQRPFGSIRVLAAVPGIGIGFAKEPESDTVVQNTAWMSSAQTYEAFKSKACLTFPNLDASQAKIWTAKMDDSFNINGYVWNPNNIPIKNEAIECYPHKSRLAQKHAKRSPSTAANCKPVCLEPASWGGGGVLLMYSSDDCSGDLKGPQAVKTQLYSTVQCTPIDMTNFRSFKAFQPQGANIDPVFSPVYYDIGDNGYHACAQHDVMSRPFKPNECQKVAGNGMFVGVYGVDPNYPPPGPGPHDKVLLRSKGHMLLSPGPKPQPHKSR</sequence>
<dbReference type="Proteomes" id="UP000242770">
    <property type="component" value="Unassembled WGS sequence"/>
</dbReference>
<dbReference type="EMBL" id="CCFA01005109">
    <property type="protein sequence ID" value="CDS02199.1"/>
    <property type="molecule type" value="Genomic_DNA"/>
</dbReference>
<feature type="chain" id="PRO_5015039093" evidence="2">
    <location>
        <begin position="27"/>
        <end position="368"/>
    </location>
</feature>
<dbReference type="AlphaFoldDB" id="A0A0F7S4L7"/>
<evidence type="ECO:0000313" key="5">
    <source>
        <dbReference type="Proteomes" id="UP000242770"/>
    </source>
</evidence>
<reference evidence="3" key="3">
    <citation type="submission" date="2014-06" db="EMBL/GenBank/DDBJ databases">
        <authorList>
            <person name="Berkman J.Paul."/>
        </authorList>
    </citation>
    <scope>NUCLEOTIDE SEQUENCE [LARGE SCALE GENOMIC DNA]</scope>
</reference>
<reference evidence="4" key="1">
    <citation type="submission" date="2014-06" db="EMBL/GenBank/DDBJ databases">
        <authorList>
            <person name="Ju J."/>
            <person name="Zhang J."/>
        </authorList>
    </citation>
    <scope>NUCLEOTIDE SEQUENCE</scope>
    <source>
        <strain evidence="4">SscI8</strain>
    </source>
</reference>
<feature type="region of interest" description="Disordered" evidence="1">
    <location>
        <begin position="336"/>
        <end position="368"/>
    </location>
</feature>
<evidence type="ECO:0000256" key="1">
    <source>
        <dbReference type="SAM" id="MobiDB-lite"/>
    </source>
</evidence>
<proteinExistence type="predicted"/>
<dbReference type="OrthoDB" id="2543700at2759"/>
<organism evidence="3 5">
    <name type="scientific">Sporisorium scitamineum</name>
    <dbReference type="NCBI Taxonomy" id="49012"/>
    <lineage>
        <taxon>Eukaryota</taxon>
        <taxon>Fungi</taxon>
        <taxon>Dikarya</taxon>
        <taxon>Basidiomycota</taxon>
        <taxon>Ustilaginomycotina</taxon>
        <taxon>Ustilaginomycetes</taxon>
        <taxon>Ustilaginales</taxon>
        <taxon>Ustilaginaceae</taxon>
        <taxon>Sporisorium</taxon>
    </lineage>
</organism>
<gene>
    <name evidence="3" type="primary">SSCI84140.1</name>
    <name evidence="4" type="ORF">SPSC_02279</name>
</gene>
<reference evidence="5" key="2">
    <citation type="submission" date="2014-06" db="EMBL/GenBank/DDBJ databases">
        <authorList>
            <person name="Berkman P.J."/>
        </authorList>
    </citation>
    <scope>NUCLEOTIDE SEQUENCE [LARGE SCALE GENOMIC DNA]</scope>
</reference>
<name>A0A0F7S4L7_9BASI</name>
<protein>
    <submittedName>
        <fullName evidence="3">Uncharacterized protein</fullName>
    </submittedName>
</protein>
<accession>A0A0F7S4L7</accession>
<evidence type="ECO:0000256" key="2">
    <source>
        <dbReference type="SAM" id="SignalP"/>
    </source>
</evidence>
<evidence type="ECO:0000313" key="3">
    <source>
        <dbReference type="EMBL" id="CDS02199.1"/>
    </source>
</evidence>